<name>A0A494Y3L5_9BURK</name>
<dbReference type="InterPro" id="IPR052339">
    <property type="entry name" value="Fe-S_Maturation_MIP18"/>
</dbReference>
<dbReference type="Pfam" id="PF23451">
    <property type="entry name" value="Zn_ribbon_PaaD"/>
    <property type="match status" value="1"/>
</dbReference>
<proteinExistence type="predicted"/>
<dbReference type="PANTHER" id="PTHR42831">
    <property type="entry name" value="FE-S PROTEIN MATURATION AUXILIARY FACTOR YITW"/>
    <property type="match status" value="1"/>
</dbReference>
<dbReference type="InterPro" id="IPR002744">
    <property type="entry name" value="MIP18-like"/>
</dbReference>
<gene>
    <name evidence="3" type="primary">paaJ</name>
    <name evidence="3" type="ORF">D7S86_11750</name>
</gene>
<dbReference type="PANTHER" id="PTHR42831:SF3">
    <property type="entry name" value="1,2-PHENYLACETYL-COA EPOXIDASE, SUBUNIT D-RELATED"/>
    <property type="match status" value="1"/>
</dbReference>
<sequence>MTIRNEGCIDPAQVARIIDTVLDPEIPVVSIRELGIVRDLQCTHDHVDIVLTPTYSGCPATEAIEAAVREAFADAGYSNVTVRYRLAPAWTTDWITDEGRRKLHAYGIAPPVRRAADEAARHERPIRFFDRRADASVPCPQCGSAQTERLSAFGSTACKSLYRCRACGEPFDYFKPI</sequence>
<feature type="domain" description="MIP18 family-like" evidence="1">
    <location>
        <begin position="12"/>
        <end position="73"/>
    </location>
</feature>
<reference evidence="3 4" key="1">
    <citation type="submission" date="2018-10" db="EMBL/GenBank/DDBJ databases">
        <title>Robbsia sp. DHC34, isolated from soil.</title>
        <authorList>
            <person name="Gao Z.-H."/>
            <person name="Qiu L.-H."/>
        </authorList>
    </citation>
    <scope>NUCLEOTIDE SEQUENCE [LARGE SCALE GENOMIC DNA]</scope>
    <source>
        <strain evidence="3 4">DHC34</strain>
    </source>
</reference>
<feature type="domain" description="PaaD zinc beta ribbon" evidence="2">
    <location>
        <begin position="130"/>
        <end position="175"/>
    </location>
</feature>
<dbReference type="Pfam" id="PF01883">
    <property type="entry name" value="FeS_assembly_P"/>
    <property type="match status" value="1"/>
</dbReference>
<dbReference type="InterPro" id="IPR011883">
    <property type="entry name" value="PaaD-like"/>
</dbReference>
<dbReference type="InterPro" id="IPR034904">
    <property type="entry name" value="FSCA_dom_sf"/>
</dbReference>
<evidence type="ECO:0000259" key="2">
    <source>
        <dbReference type="Pfam" id="PF23451"/>
    </source>
</evidence>
<protein>
    <submittedName>
        <fullName evidence="3">Phenylacetate-CoA oxygenase subunit PaaJ</fullName>
    </submittedName>
</protein>
<comment type="caution">
    <text evidence="3">The sequence shown here is derived from an EMBL/GenBank/DDBJ whole genome shotgun (WGS) entry which is preliminary data.</text>
</comment>
<dbReference type="SUPFAM" id="SSF117916">
    <property type="entry name" value="Fe-S cluster assembly (FSCA) domain-like"/>
    <property type="match status" value="1"/>
</dbReference>
<dbReference type="Gene3D" id="3.30.300.130">
    <property type="entry name" value="Fe-S cluster assembly (FSCA)"/>
    <property type="match status" value="1"/>
</dbReference>
<evidence type="ECO:0000313" key="3">
    <source>
        <dbReference type="EMBL" id="RKP56043.1"/>
    </source>
</evidence>
<dbReference type="AlphaFoldDB" id="A0A494Y3L5"/>
<dbReference type="EMBL" id="RBZU01000004">
    <property type="protein sequence ID" value="RKP56043.1"/>
    <property type="molecule type" value="Genomic_DNA"/>
</dbReference>
<dbReference type="InterPro" id="IPR056572">
    <property type="entry name" value="Zn_ribbon_PaaD"/>
</dbReference>
<accession>A0A494Y3L5</accession>
<organism evidence="3 4">
    <name type="scientific">Pararobbsia silviterrae</name>
    <dbReference type="NCBI Taxonomy" id="1792498"/>
    <lineage>
        <taxon>Bacteria</taxon>
        <taxon>Pseudomonadati</taxon>
        <taxon>Pseudomonadota</taxon>
        <taxon>Betaproteobacteria</taxon>
        <taxon>Burkholderiales</taxon>
        <taxon>Burkholderiaceae</taxon>
        <taxon>Pararobbsia</taxon>
    </lineage>
</organism>
<dbReference type="OrthoDB" id="3684942at2"/>
<dbReference type="RefSeq" id="WP_121086930.1">
    <property type="nucleotide sequence ID" value="NZ_RBZU01000004.1"/>
</dbReference>
<keyword evidence="4" id="KW-1185">Reference proteome</keyword>
<evidence type="ECO:0000259" key="1">
    <source>
        <dbReference type="Pfam" id="PF01883"/>
    </source>
</evidence>
<dbReference type="NCBIfam" id="TIGR02159">
    <property type="entry name" value="PA_CoA_Oxy4"/>
    <property type="match status" value="1"/>
</dbReference>
<dbReference type="Proteomes" id="UP000270342">
    <property type="component" value="Unassembled WGS sequence"/>
</dbReference>
<evidence type="ECO:0000313" key="4">
    <source>
        <dbReference type="Proteomes" id="UP000270342"/>
    </source>
</evidence>